<keyword evidence="1" id="KW-0812">Transmembrane</keyword>
<protein>
    <submittedName>
        <fullName evidence="2">Uncharacterized protein</fullName>
    </submittedName>
</protein>
<reference evidence="2" key="2">
    <citation type="journal article" date="2021" name="Genome Biol. Evol.">
        <title>Developing a high-quality reference genome for a parasitic bivalve with doubly uniparental inheritance (Bivalvia: Unionida).</title>
        <authorList>
            <person name="Smith C.H."/>
        </authorList>
    </citation>
    <scope>NUCLEOTIDE SEQUENCE</scope>
    <source>
        <strain evidence="2">CHS0354</strain>
        <tissue evidence="2">Mantle</tissue>
    </source>
</reference>
<keyword evidence="3" id="KW-1185">Reference proteome</keyword>
<reference evidence="2" key="3">
    <citation type="submission" date="2023-05" db="EMBL/GenBank/DDBJ databases">
        <authorList>
            <person name="Smith C.H."/>
        </authorList>
    </citation>
    <scope>NUCLEOTIDE SEQUENCE</scope>
    <source>
        <strain evidence="2">CHS0354</strain>
        <tissue evidence="2">Mantle</tissue>
    </source>
</reference>
<sequence>LQYTVYYHGTSFNTLLYRGTSCNTLYYHTSGYDTLYTIMELASTRYYIVALAVILSILSYIQYTLYYHGTSFNTLLYRAVSDVIPDLLQTTGQFLTTMATTTTILMEETPASLKQGECKRRQR</sequence>
<keyword evidence="1" id="KW-1133">Transmembrane helix</keyword>
<reference evidence="2" key="1">
    <citation type="journal article" date="2021" name="Genome Biol. Evol.">
        <title>A High-Quality Reference Genome for a Parasitic Bivalve with Doubly Uniparental Inheritance (Bivalvia: Unionida).</title>
        <authorList>
            <person name="Smith C.H."/>
        </authorList>
    </citation>
    <scope>NUCLEOTIDE SEQUENCE</scope>
    <source>
        <strain evidence="2">CHS0354</strain>
    </source>
</reference>
<comment type="caution">
    <text evidence="2">The sequence shown here is derived from an EMBL/GenBank/DDBJ whole genome shotgun (WGS) entry which is preliminary data.</text>
</comment>
<dbReference type="Proteomes" id="UP001195483">
    <property type="component" value="Unassembled WGS sequence"/>
</dbReference>
<gene>
    <name evidence="2" type="ORF">CHS0354_010535</name>
</gene>
<dbReference type="EMBL" id="JAEAOA010000663">
    <property type="protein sequence ID" value="KAK3585770.1"/>
    <property type="molecule type" value="Genomic_DNA"/>
</dbReference>
<evidence type="ECO:0000313" key="2">
    <source>
        <dbReference type="EMBL" id="KAK3585770.1"/>
    </source>
</evidence>
<accession>A0AAE0S5Q4</accession>
<evidence type="ECO:0000313" key="3">
    <source>
        <dbReference type="Proteomes" id="UP001195483"/>
    </source>
</evidence>
<feature type="transmembrane region" description="Helical" evidence="1">
    <location>
        <begin position="46"/>
        <end position="66"/>
    </location>
</feature>
<feature type="non-terminal residue" evidence="2">
    <location>
        <position position="123"/>
    </location>
</feature>
<keyword evidence="1" id="KW-0472">Membrane</keyword>
<organism evidence="2 3">
    <name type="scientific">Potamilus streckersoni</name>
    <dbReference type="NCBI Taxonomy" id="2493646"/>
    <lineage>
        <taxon>Eukaryota</taxon>
        <taxon>Metazoa</taxon>
        <taxon>Spiralia</taxon>
        <taxon>Lophotrochozoa</taxon>
        <taxon>Mollusca</taxon>
        <taxon>Bivalvia</taxon>
        <taxon>Autobranchia</taxon>
        <taxon>Heteroconchia</taxon>
        <taxon>Palaeoheterodonta</taxon>
        <taxon>Unionida</taxon>
        <taxon>Unionoidea</taxon>
        <taxon>Unionidae</taxon>
        <taxon>Ambleminae</taxon>
        <taxon>Lampsilini</taxon>
        <taxon>Potamilus</taxon>
    </lineage>
</organism>
<evidence type="ECO:0000256" key="1">
    <source>
        <dbReference type="SAM" id="Phobius"/>
    </source>
</evidence>
<proteinExistence type="predicted"/>
<name>A0AAE0S5Q4_9BIVA</name>
<dbReference type="AlphaFoldDB" id="A0AAE0S5Q4"/>